<gene>
    <name evidence="1" type="ORF">SAMN04488007_3530</name>
</gene>
<sequence>MSFLNQITHPEKLVETKVNFFADYYNFAAAQIEKSDYIDVENHLSLVEKMIFQIVHNNNNCSKYIDSYLTHPFLQKDNKYFKEYKNHSLVSNLFEEYKKEGKPNQKVKWINENQNFKSSLIRFSIELKKVMFKKSLKEIISFLKCIHNISEHQSDLIHHTNILISEFLLTNRAQDDIIETFSRIITKDINNFPFPKSFLKENKDNLLEAKKEYIENRTFDQQFEGILHFLKETKKQEYFVFRIYNIQAERTFRFKYDQVTFYHPENEKLETLKVHVKKQPFSQDFFLKKDMILATVKVSSSSNRIAKQIAINTIKRELEFLDYKCGANSLFENHSYIVTTDFKNLSSKWSRKENSHTISQWNKKSLENNPFLLLKKVNQKCREHFLNYEYLHVKSQISRSPEDYWHYFETLLKVVSENTTNIINIISSILVLSSNKTEKSLIRNYLINSVINSSASQLEMSQKHFVEIRNSNNFDFQIIKKEVNHPFVNYLFERQNLITNNKKLKSYYTRLLWDCYSQRNSIMHSYHSNEKGLILIDSKLPKLALRFRKTLMDAMLETKELSFVELIEKLTQK</sequence>
<protein>
    <submittedName>
        <fullName evidence="1">Uncharacterized protein</fullName>
    </submittedName>
</protein>
<reference evidence="2" key="1">
    <citation type="submission" date="2016-11" db="EMBL/GenBank/DDBJ databases">
        <authorList>
            <person name="Varghese N."/>
            <person name="Submissions S."/>
        </authorList>
    </citation>
    <scope>NUCLEOTIDE SEQUENCE [LARGE SCALE GENOMIC DNA]</scope>
    <source>
        <strain evidence="2">DSM 16478</strain>
    </source>
</reference>
<evidence type="ECO:0000313" key="1">
    <source>
        <dbReference type="EMBL" id="SHK65377.1"/>
    </source>
</evidence>
<proteinExistence type="predicted"/>
<organism evidence="1 2">
    <name type="scientific">Maribacter aquivivus</name>
    <dbReference type="NCBI Taxonomy" id="228958"/>
    <lineage>
        <taxon>Bacteria</taxon>
        <taxon>Pseudomonadati</taxon>
        <taxon>Bacteroidota</taxon>
        <taxon>Flavobacteriia</taxon>
        <taxon>Flavobacteriales</taxon>
        <taxon>Flavobacteriaceae</taxon>
        <taxon>Maribacter</taxon>
    </lineage>
</organism>
<dbReference type="OrthoDB" id="1355867at2"/>
<dbReference type="EMBL" id="FQZX01000003">
    <property type="protein sequence ID" value="SHK65377.1"/>
    <property type="molecule type" value="Genomic_DNA"/>
</dbReference>
<name>A0A1M6U859_9FLAO</name>
<keyword evidence="2" id="KW-1185">Reference proteome</keyword>
<dbReference type="AlphaFoldDB" id="A0A1M6U859"/>
<evidence type="ECO:0000313" key="2">
    <source>
        <dbReference type="Proteomes" id="UP000184314"/>
    </source>
</evidence>
<accession>A0A1M6U859</accession>
<dbReference type="Proteomes" id="UP000184314">
    <property type="component" value="Unassembled WGS sequence"/>
</dbReference>
<dbReference type="RefSeq" id="WP_073246647.1">
    <property type="nucleotide sequence ID" value="NZ_FQZX01000003.1"/>
</dbReference>